<dbReference type="PANTHER" id="PTHR12121">
    <property type="entry name" value="CARBON CATABOLITE REPRESSOR PROTEIN 4"/>
    <property type="match status" value="1"/>
</dbReference>
<dbReference type="Gene3D" id="3.60.10.10">
    <property type="entry name" value="Endonuclease/exonuclease/phosphatase"/>
    <property type="match status" value="1"/>
</dbReference>
<gene>
    <name evidence="2" type="ORF">SAMN04487931_111152</name>
</gene>
<keyword evidence="2" id="KW-0378">Hydrolase</keyword>
<keyword evidence="3" id="KW-1185">Reference proteome</keyword>
<evidence type="ECO:0000313" key="2">
    <source>
        <dbReference type="EMBL" id="SDU53958.1"/>
    </source>
</evidence>
<keyword evidence="2" id="KW-0269">Exonuclease</keyword>
<protein>
    <submittedName>
        <fullName evidence="2">Metal-dependent hydrolase, endonuclease/exonuclease/phosphatase family</fullName>
    </submittedName>
</protein>
<dbReference type="Pfam" id="PF03372">
    <property type="entry name" value="Exo_endo_phos"/>
    <property type="match status" value="1"/>
</dbReference>
<dbReference type="InterPro" id="IPR036691">
    <property type="entry name" value="Endo/exonu/phosph_ase_sf"/>
</dbReference>
<dbReference type="SUPFAM" id="SSF56219">
    <property type="entry name" value="DNase I-like"/>
    <property type="match status" value="1"/>
</dbReference>
<dbReference type="RefSeq" id="WP_014955752.1">
    <property type="nucleotide sequence ID" value="NZ_FNLL01000011.1"/>
</dbReference>
<dbReference type="PANTHER" id="PTHR12121:SF36">
    <property type="entry name" value="ENDONUCLEASE_EXONUCLEASE_PHOSPHATASE DOMAIN-CONTAINING PROTEIN"/>
    <property type="match status" value="1"/>
</dbReference>
<dbReference type="CDD" id="cd09083">
    <property type="entry name" value="EEP-1"/>
    <property type="match status" value="1"/>
</dbReference>
<dbReference type="GO" id="GO:0004519">
    <property type="term" value="F:endonuclease activity"/>
    <property type="evidence" value="ECO:0007669"/>
    <property type="project" value="UniProtKB-KW"/>
</dbReference>
<dbReference type="Proteomes" id="UP000199608">
    <property type="component" value="Unassembled WGS sequence"/>
</dbReference>
<dbReference type="InterPro" id="IPR050410">
    <property type="entry name" value="CCR4/nocturin_mRNA_transcr"/>
</dbReference>
<evidence type="ECO:0000313" key="3">
    <source>
        <dbReference type="Proteomes" id="UP000199608"/>
    </source>
</evidence>
<accession>A0A1H2JCY1</accession>
<reference evidence="3" key="1">
    <citation type="submission" date="2016-10" db="EMBL/GenBank/DDBJ databases">
        <authorList>
            <person name="Varghese N."/>
            <person name="Submissions S."/>
        </authorList>
    </citation>
    <scope>NUCLEOTIDE SEQUENCE [LARGE SCALE GENOMIC DNA]</scope>
    <source>
        <strain evidence="3">DSM 3384</strain>
    </source>
</reference>
<dbReference type="EMBL" id="FNLL01000011">
    <property type="protein sequence ID" value="SDU53958.1"/>
    <property type="molecule type" value="Genomic_DNA"/>
</dbReference>
<sequence>MAAEKSDFTAMTMNLRFGLADDGDNSWPNRKQLCAELLNRYPSTFLGIQESNHFQTRFLIQNLRDHHFIGWHNPSKERWQSNLIFYHKSWECLRNKHYFLTDTPGIESKMPGSKWPRQCVIGLFRKASYKVIVANTHFDFEESVQKKSVALVIRFLSEFPGDCPVIVTGDFNSNPDGKAHALFRAKGFCEVFDNQHSTTFHNFTGEKTLDHIDWILYRGHLKVIQKKIITDSISGRYPSDHYPVMAFFSMTN</sequence>
<feature type="domain" description="Endonuclease/exonuclease/phosphatase" evidence="1">
    <location>
        <begin position="11"/>
        <end position="241"/>
    </location>
</feature>
<dbReference type="AlphaFoldDB" id="A0A1H2JCY1"/>
<proteinExistence type="predicted"/>
<name>A0A1H2JCY1_9BACT</name>
<keyword evidence="2" id="KW-0540">Nuclease</keyword>
<keyword evidence="2" id="KW-0255">Endonuclease</keyword>
<organism evidence="2 3">
    <name type="scientific">Desulfobacula phenolica</name>
    <dbReference type="NCBI Taxonomy" id="90732"/>
    <lineage>
        <taxon>Bacteria</taxon>
        <taxon>Pseudomonadati</taxon>
        <taxon>Thermodesulfobacteriota</taxon>
        <taxon>Desulfobacteria</taxon>
        <taxon>Desulfobacterales</taxon>
        <taxon>Desulfobacteraceae</taxon>
        <taxon>Desulfobacula</taxon>
    </lineage>
</organism>
<dbReference type="InterPro" id="IPR005135">
    <property type="entry name" value="Endo/exonuclease/phosphatase"/>
</dbReference>
<evidence type="ECO:0000259" key="1">
    <source>
        <dbReference type="Pfam" id="PF03372"/>
    </source>
</evidence>
<dbReference type="GO" id="GO:0000175">
    <property type="term" value="F:3'-5'-RNA exonuclease activity"/>
    <property type="evidence" value="ECO:0007669"/>
    <property type="project" value="TreeGrafter"/>
</dbReference>